<dbReference type="SUPFAM" id="SSF56954">
    <property type="entry name" value="Outer membrane efflux proteins (OEP)"/>
    <property type="match status" value="1"/>
</dbReference>
<dbReference type="STRING" id="867900.Celly_2889"/>
<reference evidence="6 7" key="1">
    <citation type="journal article" date="2011" name="Stand. Genomic Sci.">
        <title>Complete genome sequence of Cellulophaga lytica type strain (LIM- 21).</title>
        <authorList>
            <person name="Pati A."/>
            <person name="Abt B."/>
            <person name="Teshima H."/>
            <person name="Nolan M."/>
            <person name="Lapidus A."/>
            <person name="Lucas S."/>
            <person name="Hammon N."/>
            <person name="Deshpande S."/>
            <person name="Cheng J.F."/>
            <person name="Tapia R."/>
            <person name="Han C."/>
            <person name="Goodwin L."/>
            <person name="Pitluck S."/>
            <person name="Liolios K."/>
            <person name="Pagani I."/>
            <person name="Mavromatis K."/>
            <person name="Ovchinikova G."/>
            <person name="Chen A."/>
            <person name="Palaniappan K."/>
            <person name="Land M."/>
            <person name="Hauser L."/>
            <person name="Jeffries C.D."/>
            <person name="Detter J.C."/>
            <person name="Brambilla E.M."/>
            <person name="Kannan K.P."/>
            <person name="Rohde M."/>
            <person name="Spring S."/>
            <person name="Goker M."/>
            <person name="Woyke T."/>
            <person name="Bristow J."/>
            <person name="Eisen J.A."/>
            <person name="Markowitz V."/>
            <person name="Hugenholtz P."/>
            <person name="Kyrpides N.C."/>
            <person name="Klenk H.P."/>
            <person name="Ivanova N."/>
        </authorList>
    </citation>
    <scope>NUCLEOTIDE SEQUENCE [LARGE SCALE GENOMIC DNA]</scope>
    <source>
        <strain evidence="7">ATCC 23178 / DSM 7489 / JCM 8516 / NBRC 14961 / NCIMB 1423 / VKM B-1433 / Cy l20</strain>
    </source>
</reference>
<name>F0RC42_CELLC</name>
<dbReference type="EMBL" id="CP002534">
    <property type="protein sequence ID" value="ADY30706.1"/>
    <property type="molecule type" value="Genomic_DNA"/>
</dbReference>
<dbReference type="GO" id="GO:1990281">
    <property type="term" value="C:efflux pump complex"/>
    <property type="evidence" value="ECO:0007669"/>
    <property type="project" value="TreeGrafter"/>
</dbReference>
<dbReference type="Proteomes" id="UP000007487">
    <property type="component" value="Chromosome"/>
</dbReference>
<evidence type="ECO:0000256" key="4">
    <source>
        <dbReference type="ARBA" id="ARBA00023136"/>
    </source>
</evidence>
<keyword evidence="5" id="KW-0998">Cell outer membrane</keyword>
<evidence type="ECO:0000313" key="7">
    <source>
        <dbReference type="Proteomes" id="UP000007487"/>
    </source>
</evidence>
<dbReference type="PANTHER" id="PTHR30026:SF20">
    <property type="entry name" value="OUTER MEMBRANE PROTEIN TOLC"/>
    <property type="match status" value="1"/>
</dbReference>
<comment type="subcellular location">
    <subcellularLocation>
        <location evidence="1">Cell outer membrane</location>
    </subcellularLocation>
</comment>
<organism evidence="6 7">
    <name type="scientific">Cellulophaga lytica (strain ATCC 23178 / DSM 7489 / JCM 8516 / NBRC 14961 / NCIMB 1423 / VKM B-1433 / Cy l20)</name>
    <dbReference type="NCBI Taxonomy" id="867900"/>
    <lineage>
        <taxon>Bacteria</taxon>
        <taxon>Pseudomonadati</taxon>
        <taxon>Bacteroidota</taxon>
        <taxon>Flavobacteriia</taxon>
        <taxon>Flavobacteriales</taxon>
        <taxon>Flavobacteriaceae</taxon>
        <taxon>Cellulophaga</taxon>
    </lineage>
</organism>
<sequence>MNKYIILFFSILCFTSQAQETDSILSLEEYLGYVKKYHPIVKQARLITTESEAKLLKSRGAFDPKLEVDFSNKEFKGTTYYDKLNAAFKIPTWYGVELKANYENNEGTYLNPEYNTPEDGLYSAGVSVSLAKGLLTNKRMATLKQAKLYTQQAAAKQKLVVNDFLFDATEAYFNWLKNYKAKLVYSAYLKNAEVRLLNVKKSFFAGDKPAVDTLEASINYKNRLLDIEKARIGYIKSKLEVSNFLWLQNNLPLEITDAITPDTTTINSINTVLNSSLLNTTEELVENHPKLKELQIKKNILTIDKRYKTNNLLPKIDLQYNFLSSDYKNLDSFNTSNYKTGLAVSFPLFLRKERADLKLTKVKLKDIDFDIMATKVNLSNKIESGLQQIESYNNQHTIIKDLVKDYKKLVYTEERKFNLGEGSLFLVNYREVKLIETQLKEIDTEYNLFLSKSKLLSVINML</sequence>
<evidence type="ECO:0000313" key="6">
    <source>
        <dbReference type="EMBL" id="ADY30706.1"/>
    </source>
</evidence>
<dbReference type="GO" id="GO:0015288">
    <property type="term" value="F:porin activity"/>
    <property type="evidence" value="ECO:0007669"/>
    <property type="project" value="TreeGrafter"/>
</dbReference>
<keyword evidence="4" id="KW-0472">Membrane</keyword>
<dbReference type="InterPro" id="IPR051906">
    <property type="entry name" value="TolC-like"/>
</dbReference>
<dbReference type="HOGENOM" id="CLU_030568_2_0_10"/>
<dbReference type="PANTHER" id="PTHR30026">
    <property type="entry name" value="OUTER MEMBRANE PROTEIN TOLC"/>
    <property type="match status" value="1"/>
</dbReference>
<dbReference type="OrthoDB" id="581172at2"/>
<proteinExistence type="predicted"/>
<evidence type="ECO:0000256" key="5">
    <source>
        <dbReference type="ARBA" id="ARBA00023237"/>
    </source>
</evidence>
<keyword evidence="3" id="KW-0812">Transmembrane</keyword>
<evidence type="ECO:0000256" key="1">
    <source>
        <dbReference type="ARBA" id="ARBA00004442"/>
    </source>
</evidence>
<keyword evidence="7" id="KW-1185">Reference proteome</keyword>
<evidence type="ECO:0000256" key="3">
    <source>
        <dbReference type="ARBA" id="ARBA00022692"/>
    </source>
</evidence>
<dbReference type="Gene3D" id="1.20.1600.10">
    <property type="entry name" value="Outer membrane efflux proteins (OEP)"/>
    <property type="match status" value="1"/>
</dbReference>
<keyword evidence="2" id="KW-1134">Transmembrane beta strand</keyword>
<dbReference type="AlphaFoldDB" id="F0RC42"/>
<dbReference type="RefSeq" id="WP_013622449.1">
    <property type="nucleotide sequence ID" value="NC_015167.1"/>
</dbReference>
<accession>F0RC42</accession>
<protein>
    <submittedName>
        <fullName evidence="6">Outer membrane efflux protein</fullName>
    </submittedName>
</protein>
<gene>
    <name evidence="6" type="ordered locus">Celly_2889</name>
</gene>
<dbReference type="GO" id="GO:0009279">
    <property type="term" value="C:cell outer membrane"/>
    <property type="evidence" value="ECO:0007669"/>
    <property type="project" value="UniProtKB-SubCell"/>
</dbReference>
<dbReference type="eggNOG" id="COG1538">
    <property type="taxonomic scope" value="Bacteria"/>
</dbReference>
<dbReference type="KEGG" id="cly:Celly_2889"/>
<evidence type="ECO:0000256" key="2">
    <source>
        <dbReference type="ARBA" id="ARBA00022452"/>
    </source>
</evidence>
<dbReference type="GO" id="GO:0015562">
    <property type="term" value="F:efflux transmembrane transporter activity"/>
    <property type="evidence" value="ECO:0007669"/>
    <property type="project" value="InterPro"/>
</dbReference>